<evidence type="ECO:0000313" key="2">
    <source>
        <dbReference type="Proteomes" id="UP001234495"/>
    </source>
</evidence>
<protein>
    <submittedName>
        <fullName evidence="1">Uncharacterized protein</fullName>
    </submittedName>
</protein>
<dbReference type="Proteomes" id="UP001234495">
    <property type="component" value="Unassembled WGS sequence"/>
</dbReference>
<sequence>MYDLNQTKANLKTKESREAIDAYNVERLD</sequence>
<accession>A0ABT9ZB16</accession>
<evidence type="ECO:0000313" key="1">
    <source>
        <dbReference type="EMBL" id="MDQ0229453.1"/>
    </source>
</evidence>
<gene>
    <name evidence="1" type="ORF">J2S19_000704</name>
</gene>
<keyword evidence="2" id="KW-1185">Reference proteome</keyword>
<dbReference type="EMBL" id="JAUSUD010000002">
    <property type="protein sequence ID" value="MDQ0229453.1"/>
    <property type="molecule type" value="Genomic_DNA"/>
</dbReference>
<organism evidence="1 2">
    <name type="scientific">Metabacillus malikii</name>
    <dbReference type="NCBI Taxonomy" id="1504265"/>
    <lineage>
        <taxon>Bacteria</taxon>
        <taxon>Bacillati</taxon>
        <taxon>Bacillota</taxon>
        <taxon>Bacilli</taxon>
        <taxon>Bacillales</taxon>
        <taxon>Bacillaceae</taxon>
        <taxon>Metabacillus</taxon>
    </lineage>
</organism>
<proteinExistence type="predicted"/>
<comment type="caution">
    <text evidence="1">The sequence shown here is derived from an EMBL/GenBank/DDBJ whole genome shotgun (WGS) entry which is preliminary data.</text>
</comment>
<name>A0ABT9ZB16_9BACI</name>
<reference evidence="1 2" key="1">
    <citation type="submission" date="2023-07" db="EMBL/GenBank/DDBJ databases">
        <title>Genomic Encyclopedia of Type Strains, Phase IV (KMG-IV): sequencing the most valuable type-strain genomes for metagenomic binning, comparative biology and taxonomic classification.</title>
        <authorList>
            <person name="Goeker M."/>
        </authorList>
    </citation>
    <scope>NUCLEOTIDE SEQUENCE [LARGE SCALE GENOMIC DNA]</scope>
    <source>
        <strain evidence="1 2">DSM 29005</strain>
    </source>
</reference>